<reference evidence="2" key="2">
    <citation type="journal article" date="2015" name="Fish Shellfish Immunol.">
        <title>Early steps in the European eel (Anguilla anguilla)-Vibrio vulnificus interaction in the gills: Role of the RtxA13 toxin.</title>
        <authorList>
            <person name="Callol A."/>
            <person name="Pajuelo D."/>
            <person name="Ebbesson L."/>
            <person name="Teles M."/>
            <person name="MacKenzie S."/>
            <person name="Amaro C."/>
        </authorList>
    </citation>
    <scope>NUCLEOTIDE SEQUENCE</scope>
</reference>
<accession>A0A0E9QZG2</accession>
<protein>
    <submittedName>
        <fullName evidence="2">Uncharacterized protein</fullName>
    </submittedName>
</protein>
<dbReference type="EMBL" id="GBXM01086937">
    <property type="protein sequence ID" value="JAH21640.1"/>
    <property type="molecule type" value="Transcribed_RNA"/>
</dbReference>
<organism evidence="2">
    <name type="scientific">Anguilla anguilla</name>
    <name type="common">European freshwater eel</name>
    <name type="synonym">Muraena anguilla</name>
    <dbReference type="NCBI Taxonomy" id="7936"/>
    <lineage>
        <taxon>Eukaryota</taxon>
        <taxon>Metazoa</taxon>
        <taxon>Chordata</taxon>
        <taxon>Craniata</taxon>
        <taxon>Vertebrata</taxon>
        <taxon>Euteleostomi</taxon>
        <taxon>Actinopterygii</taxon>
        <taxon>Neopterygii</taxon>
        <taxon>Teleostei</taxon>
        <taxon>Anguilliformes</taxon>
        <taxon>Anguillidae</taxon>
        <taxon>Anguilla</taxon>
    </lineage>
</organism>
<feature type="transmembrane region" description="Helical" evidence="1">
    <location>
        <begin position="21"/>
        <end position="42"/>
    </location>
</feature>
<keyword evidence="1" id="KW-0472">Membrane</keyword>
<evidence type="ECO:0000313" key="2">
    <source>
        <dbReference type="EMBL" id="JAH21640.1"/>
    </source>
</evidence>
<evidence type="ECO:0000256" key="1">
    <source>
        <dbReference type="SAM" id="Phobius"/>
    </source>
</evidence>
<keyword evidence="1" id="KW-1133">Transmembrane helix</keyword>
<proteinExistence type="predicted"/>
<dbReference type="AlphaFoldDB" id="A0A0E9QZG2"/>
<sequence>MSIIMQYIFNGIFDIYSIQSNYYFFLTNLQLTIIVTCTLWALCMGYG</sequence>
<reference evidence="2" key="1">
    <citation type="submission" date="2014-11" db="EMBL/GenBank/DDBJ databases">
        <authorList>
            <person name="Amaro Gonzalez C."/>
        </authorList>
    </citation>
    <scope>NUCLEOTIDE SEQUENCE</scope>
</reference>
<keyword evidence="1" id="KW-0812">Transmembrane</keyword>
<name>A0A0E9QZG2_ANGAN</name>